<organism evidence="10 11">
    <name type="scientific">Shewanella chilikensis</name>
    <dbReference type="NCBI Taxonomy" id="558541"/>
    <lineage>
        <taxon>Bacteria</taxon>
        <taxon>Pseudomonadati</taxon>
        <taxon>Pseudomonadota</taxon>
        <taxon>Gammaproteobacteria</taxon>
        <taxon>Alteromonadales</taxon>
        <taxon>Shewanellaceae</taxon>
        <taxon>Shewanella</taxon>
    </lineage>
</organism>
<dbReference type="SUPFAM" id="SSF55120">
    <property type="entry name" value="Pseudouridine synthase"/>
    <property type="match status" value="1"/>
</dbReference>
<evidence type="ECO:0000256" key="7">
    <source>
        <dbReference type="PROSITE-ProRule" id="PRU00182"/>
    </source>
</evidence>
<dbReference type="PROSITE" id="PS01129">
    <property type="entry name" value="PSI_RLU"/>
    <property type="match status" value="1"/>
</dbReference>
<keyword evidence="4" id="KW-0698">rRNA processing</keyword>
<comment type="function">
    <text evidence="2">Responsible for synthesis of pseudouridine from uracil at positions 955, 2504 and 2580 in 23S ribosomal RNA.</text>
</comment>
<keyword evidence="6 8" id="KW-0413">Isomerase</keyword>
<comment type="catalytic activity">
    <reaction evidence="8">
        <text>a uridine in RNA = a pseudouridine in RNA</text>
        <dbReference type="Rhea" id="RHEA:48348"/>
        <dbReference type="Rhea" id="RHEA-COMP:12068"/>
        <dbReference type="Rhea" id="RHEA-COMP:12069"/>
        <dbReference type="ChEBI" id="CHEBI:65314"/>
        <dbReference type="ChEBI" id="CHEBI:65315"/>
    </reaction>
</comment>
<dbReference type="InterPro" id="IPR006225">
    <property type="entry name" value="PsdUridine_synth_RluC/D"/>
</dbReference>
<sequence>MKTETPSPNLQVRLVTIDEDNVGQRIDNFLLSKLKGVPKSMIYRIVRKGEVRVNKKRIKPEYKLAEGDLVRIPPVRVSEENYRTAPSANLERVSRLEDRILFEDKHILVLNKPAGIAVHGGSGVDYGVIEALRSLRPQQKFLELVHRLDKDTSGVLLVAKKRSALKHLHDQLRHKQMQKDYQALVRGEWQKHDKVVKAPLLKLTLKSGERIVRVNTEGKASETRFKILQRYDGATLVQASPVTGRTHQIRVHCQYAGHPIACDEKYSEQKFDDSMRALGLNRLFLHAAQLKFTHPETETEMTVQAPLDPVLLELLDKLTRV</sequence>
<keyword evidence="5 7" id="KW-0694">RNA-binding</keyword>
<dbReference type="SMART" id="SM00363">
    <property type="entry name" value="S4"/>
    <property type="match status" value="1"/>
</dbReference>
<evidence type="ECO:0000256" key="3">
    <source>
        <dbReference type="ARBA" id="ARBA00010876"/>
    </source>
</evidence>
<dbReference type="InterPro" id="IPR050188">
    <property type="entry name" value="RluA_PseudoU_synthase"/>
</dbReference>
<evidence type="ECO:0000256" key="1">
    <source>
        <dbReference type="ARBA" id="ARBA00000381"/>
    </source>
</evidence>
<dbReference type="RefSeq" id="WP_101055166.1">
    <property type="nucleotide sequence ID" value="NZ_BMXX01000019.1"/>
</dbReference>
<evidence type="ECO:0000256" key="6">
    <source>
        <dbReference type="ARBA" id="ARBA00023235"/>
    </source>
</evidence>
<dbReference type="EC" id="5.4.99.-" evidence="8"/>
<dbReference type="NCBIfam" id="NF008249">
    <property type="entry name" value="PRK11025.1"/>
    <property type="match status" value="1"/>
</dbReference>
<dbReference type="NCBIfam" id="TIGR00005">
    <property type="entry name" value="rluA_subfam"/>
    <property type="match status" value="1"/>
</dbReference>
<dbReference type="Gene3D" id="3.10.290.10">
    <property type="entry name" value="RNA-binding S4 domain"/>
    <property type="match status" value="1"/>
</dbReference>
<evidence type="ECO:0000313" key="11">
    <source>
        <dbReference type="Proteomes" id="UP000247584"/>
    </source>
</evidence>
<dbReference type="Pfam" id="PF01479">
    <property type="entry name" value="S4"/>
    <property type="match status" value="1"/>
</dbReference>
<evidence type="ECO:0000256" key="4">
    <source>
        <dbReference type="ARBA" id="ARBA00022552"/>
    </source>
</evidence>
<dbReference type="PANTHER" id="PTHR21600:SF92">
    <property type="entry name" value="RIBOSOMAL LARGE SUBUNIT PSEUDOURIDINE SYNTHASE C"/>
    <property type="match status" value="1"/>
</dbReference>
<evidence type="ECO:0000256" key="2">
    <source>
        <dbReference type="ARBA" id="ARBA00002876"/>
    </source>
</evidence>
<dbReference type="InterPro" id="IPR036986">
    <property type="entry name" value="S4_RNA-bd_sf"/>
</dbReference>
<proteinExistence type="inferred from homology"/>
<name>A0ABX5PMF5_9GAMM</name>
<keyword evidence="11" id="KW-1185">Reference proteome</keyword>
<reference evidence="10 11" key="1">
    <citation type="submission" date="2018-06" db="EMBL/GenBank/DDBJ databases">
        <title>Genomic Encyclopedia of Type Strains, Phase III (KMG-III): the genomes of soil and plant-associated and newly described type strains.</title>
        <authorList>
            <person name="Whitman W."/>
        </authorList>
    </citation>
    <scope>NUCLEOTIDE SEQUENCE [LARGE SCALE GENOMIC DNA]</scope>
    <source>
        <strain evidence="10 11">JC5</strain>
    </source>
</reference>
<dbReference type="EMBL" id="QJSY01000018">
    <property type="protein sequence ID" value="PYE57876.1"/>
    <property type="molecule type" value="Genomic_DNA"/>
</dbReference>
<protein>
    <recommendedName>
        <fullName evidence="8">Pseudouridine synthase</fullName>
        <ecNumber evidence="8">5.4.99.-</ecNumber>
    </recommendedName>
</protein>
<dbReference type="Proteomes" id="UP000247584">
    <property type="component" value="Unassembled WGS sequence"/>
</dbReference>
<dbReference type="InterPro" id="IPR006224">
    <property type="entry name" value="PsdUridine_synth_RluA-like_CS"/>
</dbReference>
<dbReference type="CDD" id="cd00165">
    <property type="entry name" value="S4"/>
    <property type="match status" value="1"/>
</dbReference>
<dbReference type="InterPro" id="IPR020103">
    <property type="entry name" value="PsdUridine_synth_cat_dom_sf"/>
</dbReference>
<dbReference type="SUPFAM" id="SSF55174">
    <property type="entry name" value="Alpha-L RNA-binding motif"/>
    <property type="match status" value="1"/>
</dbReference>
<dbReference type="CDD" id="cd02869">
    <property type="entry name" value="PseudoU_synth_RluA_like"/>
    <property type="match status" value="1"/>
</dbReference>
<comment type="caution">
    <text evidence="10">The sequence shown here is derived from an EMBL/GenBank/DDBJ whole genome shotgun (WGS) entry which is preliminary data.</text>
</comment>
<dbReference type="Pfam" id="PF00849">
    <property type="entry name" value="PseudoU_synth_2"/>
    <property type="match status" value="1"/>
</dbReference>
<accession>A0ABX5PMF5</accession>
<dbReference type="InterPro" id="IPR006145">
    <property type="entry name" value="PsdUridine_synth_RsuA/RluA"/>
</dbReference>
<evidence type="ECO:0000256" key="8">
    <source>
        <dbReference type="RuleBase" id="RU362028"/>
    </source>
</evidence>
<comment type="catalytic activity">
    <reaction evidence="1">
        <text>uridine(955/2504/2580) in 23S rRNA = pseudouridine(955/2504/2580) in 23S rRNA</text>
        <dbReference type="Rhea" id="RHEA:42528"/>
        <dbReference type="Rhea" id="RHEA-COMP:10099"/>
        <dbReference type="Rhea" id="RHEA-COMP:10100"/>
        <dbReference type="ChEBI" id="CHEBI:65314"/>
        <dbReference type="ChEBI" id="CHEBI:65315"/>
        <dbReference type="EC" id="5.4.99.24"/>
    </reaction>
</comment>
<dbReference type="InterPro" id="IPR002942">
    <property type="entry name" value="S4_RNA-bd"/>
</dbReference>
<evidence type="ECO:0000313" key="10">
    <source>
        <dbReference type="EMBL" id="PYE57876.1"/>
    </source>
</evidence>
<dbReference type="Gene3D" id="3.30.2350.10">
    <property type="entry name" value="Pseudouridine synthase"/>
    <property type="match status" value="1"/>
</dbReference>
<dbReference type="PANTHER" id="PTHR21600">
    <property type="entry name" value="MITOCHONDRIAL RNA PSEUDOURIDINE SYNTHASE"/>
    <property type="match status" value="1"/>
</dbReference>
<feature type="domain" description="RNA-binding S4" evidence="9">
    <location>
        <begin position="24"/>
        <end position="83"/>
    </location>
</feature>
<evidence type="ECO:0000256" key="5">
    <source>
        <dbReference type="ARBA" id="ARBA00022884"/>
    </source>
</evidence>
<evidence type="ECO:0000259" key="9">
    <source>
        <dbReference type="SMART" id="SM00363"/>
    </source>
</evidence>
<dbReference type="PROSITE" id="PS50889">
    <property type="entry name" value="S4"/>
    <property type="match status" value="1"/>
</dbReference>
<comment type="similarity">
    <text evidence="3 8">Belongs to the pseudouridine synthase RluA family.</text>
</comment>
<gene>
    <name evidence="10" type="ORF">C8J23_11854</name>
</gene>